<organism evidence="2 3">
    <name type="scientific">Rotaria sordida</name>
    <dbReference type="NCBI Taxonomy" id="392033"/>
    <lineage>
        <taxon>Eukaryota</taxon>
        <taxon>Metazoa</taxon>
        <taxon>Spiralia</taxon>
        <taxon>Gnathifera</taxon>
        <taxon>Rotifera</taxon>
        <taxon>Eurotatoria</taxon>
        <taxon>Bdelloidea</taxon>
        <taxon>Philodinida</taxon>
        <taxon>Philodinidae</taxon>
        <taxon>Rotaria</taxon>
    </lineage>
</organism>
<keyword evidence="1" id="KW-0732">Signal</keyword>
<sequence>MRLLEFVLIFLLSVHIIKTGKLSVLRYVTQILRKILKNRTINKFIVKNQKEELLFDVDMIYGTSYDHWMSNIERTKVSINN</sequence>
<evidence type="ECO:0000313" key="3">
    <source>
        <dbReference type="Proteomes" id="UP000663854"/>
    </source>
</evidence>
<evidence type="ECO:0000313" key="2">
    <source>
        <dbReference type="EMBL" id="CAF0825081.1"/>
    </source>
</evidence>
<comment type="caution">
    <text evidence="2">The sequence shown here is derived from an EMBL/GenBank/DDBJ whole genome shotgun (WGS) entry which is preliminary data.</text>
</comment>
<reference evidence="2" key="1">
    <citation type="submission" date="2021-02" db="EMBL/GenBank/DDBJ databases">
        <authorList>
            <person name="Nowell W R."/>
        </authorList>
    </citation>
    <scope>NUCLEOTIDE SEQUENCE</scope>
</reference>
<dbReference type="Proteomes" id="UP000663854">
    <property type="component" value="Unassembled WGS sequence"/>
</dbReference>
<dbReference type="AlphaFoldDB" id="A0A813ULH3"/>
<dbReference type="EMBL" id="CAJNOH010000061">
    <property type="protein sequence ID" value="CAF0825081.1"/>
    <property type="molecule type" value="Genomic_DNA"/>
</dbReference>
<feature type="chain" id="PRO_5032330231" evidence="1">
    <location>
        <begin position="20"/>
        <end position="81"/>
    </location>
</feature>
<evidence type="ECO:0000256" key="1">
    <source>
        <dbReference type="SAM" id="SignalP"/>
    </source>
</evidence>
<protein>
    <submittedName>
        <fullName evidence="2">Uncharacterized protein</fullName>
    </submittedName>
</protein>
<name>A0A813ULH3_9BILA</name>
<feature type="signal peptide" evidence="1">
    <location>
        <begin position="1"/>
        <end position="19"/>
    </location>
</feature>
<accession>A0A813ULH3</accession>
<proteinExistence type="predicted"/>
<gene>
    <name evidence="2" type="ORF">PYM288_LOCUS5787</name>
</gene>